<evidence type="ECO:0000259" key="1">
    <source>
        <dbReference type="Pfam" id="PF01073"/>
    </source>
</evidence>
<dbReference type="InterPro" id="IPR036291">
    <property type="entry name" value="NAD(P)-bd_dom_sf"/>
</dbReference>
<dbReference type="PANTHER" id="PTHR48079">
    <property type="entry name" value="PROTEIN YEEZ"/>
    <property type="match status" value="1"/>
</dbReference>
<accession>A0ABU2JEP0</accession>
<dbReference type="Proteomes" id="UP001183176">
    <property type="component" value="Unassembled WGS sequence"/>
</dbReference>
<name>A0ABU2JEP0_9ACTN</name>
<dbReference type="RefSeq" id="WP_311424358.1">
    <property type="nucleotide sequence ID" value="NZ_JAVREH010000031.1"/>
</dbReference>
<comment type="caution">
    <text evidence="2">The sequence shown here is derived from an EMBL/GenBank/DDBJ whole genome shotgun (WGS) entry which is preliminary data.</text>
</comment>
<proteinExistence type="predicted"/>
<organism evidence="2 3">
    <name type="scientific">Jatrophihabitans lederbergiae</name>
    <dbReference type="NCBI Taxonomy" id="3075547"/>
    <lineage>
        <taxon>Bacteria</taxon>
        <taxon>Bacillati</taxon>
        <taxon>Actinomycetota</taxon>
        <taxon>Actinomycetes</taxon>
        <taxon>Jatrophihabitantales</taxon>
        <taxon>Jatrophihabitantaceae</taxon>
        <taxon>Jatrophihabitans</taxon>
    </lineage>
</organism>
<keyword evidence="3" id="KW-1185">Reference proteome</keyword>
<dbReference type="PANTHER" id="PTHR48079:SF6">
    <property type="entry name" value="NAD(P)-BINDING DOMAIN-CONTAINING PROTEIN-RELATED"/>
    <property type="match status" value="1"/>
</dbReference>
<dbReference type="Gene3D" id="3.40.50.720">
    <property type="entry name" value="NAD(P)-binding Rossmann-like Domain"/>
    <property type="match status" value="1"/>
</dbReference>
<dbReference type="EMBL" id="JAVREH010000031">
    <property type="protein sequence ID" value="MDT0263211.1"/>
    <property type="molecule type" value="Genomic_DNA"/>
</dbReference>
<evidence type="ECO:0000313" key="3">
    <source>
        <dbReference type="Proteomes" id="UP001183176"/>
    </source>
</evidence>
<protein>
    <submittedName>
        <fullName evidence="2">NAD-dependent epimerase/dehydratase family protein</fullName>
    </submittedName>
</protein>
<dbReference type="Pfam" id="PF01073">
    <property type="entry name" value="3Beta_HSD"/>
    <property type="match status" value="1"/>
</dbReference>
<gene>
    <name evidence="2" type="ORF">RM423_17630</name>
</gene>
<dbReference type="InterPro" id="IPR051783">
    <property type="entry name" value="NAD(P)-dependent_oxidoreduct"/>
</dbReference>
<sequence>MRVLLTGASGMLGAATARALLAEGVELTVLQRHPSGLPCREILGSVSNRAVVELAAAGQEVVLHLAAKVDVVGPWAEYEQTNVAGTRAVVDACRQHGVRALVHVSTPAVAHAGRALVGVGAGPADSRAARGNYARSKAIAETLALQADSAQLAVLAIRPHLVWGPGDTQLVQRIVDRARAGRLPLIGSGAALIDSTYVDNAVDALLAAVRVCGQVRGEALVVSNGEPRSVAEILRLLCRAAGVPGPRGRVPYPLAAAAGSIIEGAWAVSRRRDTPPLNRFLAEQLATAHWFDQRRTREALRWQPRVSLDEGFAQLAAHYAKGSAEDQLTVPSTVEGTTS</sequence>
<feature type="domain" description="3-beta hydroxysteroid dehydrogenase/isomerase" evidence="1">
    <location>
        <begin position="6"/>
        <end position="244"/>
    </location>
</feature>
<dbReference type="SUPFAM" id="SSF51735">
    <property type="entry name" value="NAD(P)-binding Rossmann-fold domains"/>
    <property type="match status" value="1"/>
</dbReference>
<dbReference type="InterPro" id="IPR002225">
    <property type="entry name" value="3Beta_OHSteriod_DH/Estase"/>
</dbReference>
<reference evidence="3" key="1">
    <citation type="submission" date="2023-07" db="EMBL/GenBank/DDBJ databases">
        <title>30 novel species of actinomycetes from the DSMZ collection.</title>
        <authorList>
            <person name="Nouioui I."/>
        </authorList>
    </citation>
    <scope>NUCLEOTIDE SEQUENCE [LARGE SCALE GENOMIC DNA]</scope>
    <source>
        <strain evidence="3">DSM 44399</strain>
    </source>
</reference>
<evidence type="ECO:0000313" key="2">
    <source>
        <dbReference type="EMBL" id="MDT0263211.1"/>
    </source>
</evidence>